<gene>
    <name evidence="1" type="ORF">DNX69_19170</name>
</gene>
<protein>
    <submittedName>
        <fullName evidence="1">Uncharacterized protein</fullName>
    </submittedName>
</protein>
<organism evidence="1 2">
    <name type="scientific">Rhodopseudomonas palustris</name>
    <dbReference type="NCBI Taxonomy" id="1076"/>
    <lineage>
        <taxon>Bacteria</taxon>
        <taxon>Pseudomonadati</taxon>
        <taxon>Pseudomonadota</taxon>
        <taxon>Alphaproteobacteria</taxon>
        <taxon>Hyphomicrobiales</taxon>
        <taxon>Nitrobacteraceae</taxon>
        <taxon>Rhodopseudomonas</taxon>
    </lineage>
</organism>
<dbReference type="Proteomes" id="UP000248134">
    <property type="component" value="Unassembled WGS sequence"/>
</dbReference>
<dbReference type="AlphaFoldDB" id="A0A323UG18"/>
<evidence type="ECO:0000313" key="1">
    <source>
        <dbReference type="EMBL" id="PZA11401.1"/>
    </source>
</evidence>
<accession>A0A323UG18</accession>
<proteinExistence type="predicted"/>
<name>A0A323UG18_RHOPL</name>
<reference evidence="1 2" key="1">
    <citation type="submission" date="2018-06" db="EMBL/GenBank/DDBJ databases">
        <title>Draft Whole-Genome Sequence of the purple photosynthetic bacterium Rhodospeudomonas palustris XCP.</title>
        <authorList>
            <person name="Rayyan A."/>
            <person name="Meyer T.E."/>
            <person name="Kyndt J.A."/>
        </authorList>
    </citation>
    <scope>NUCLEOTIDE SEQUENCE [LARGE SCALE GENOMIC DNA]</scope>
    <source>
        <strain evidence="1 2">XCP</strain>
    </source>
</reference>
<dbReference type="EMBL" id="QKQS01000023">
    <property type="protein sequence ID" value="PZA11401.1"/>
    <property type="molecule type" value="Genomic_DNA"/>
</dbReference>
<evidence type="ECO:0000313" key="2">
    <source>
        <dbReference type="Proteomes" id="UP000248134"/>
    </source>
</evidence>
<sequence length="60" mass="6784">MTAIRRHHGDFELREPGVDNSMFVEKQPSPPMIAQRIFRVNDTPITCGFSPAPRPSKFAT</sequence>
<comment type="caution">
    <text evidence="1">The sequence shown here is derived from an EMBL/GenBank/DDBJ whole genome shotgun (WGS) entry which is preliminary data.</text>
</comment>